<dbReference type="PANTHER" id="PTHR21461:SF69">
    <property type="entry name" value="GLYCOSYLTRANSFERASE FAMILY 92 PROTEIN"/>
    <property type="match status" value="1"/>
</dbReference>
<name>A0AAD3HAI3_9STRA</name>
<dbReference type="EMBL" id="BLLK01000052">
    <property type="protein sequence ID" value="GFH56420.1"/>
    <property type="molecule type" value="Genomic_DNA"/>
</dbReference>
<dbReference type="GO" id="GO:0016757">
    <property type="term" value="F:glycosyltransferase activity"/>
    <property type="evidence" value="ECO:0007669"/>
    <property type="project" value="TreeGrafter"/>
</dbReference>
<dbReference type="SUPFAM" id="SSF53448">
    <property type="entry name" value="Nucleotide-diphospho-sugar transferases"/>
    <property type="match status" value="1"/>
</dbReference>
<keyword evidence="3" id="KW-0472">Membrane</keyword>
<keyword evidence="6" id="KW-1185">Reference proteome</keyword>
<evidence type="ECO:0000256" key="3">
    <source>
        <dbReference type="ARBA" id="ARBA00022989"/>
    </source>
</evidence>
<evidence type="ECO:0000256" key="2">
    <source>
        <dbReference type="ARBA" id="ARBA00022692"/>
    </source>
</evidence>
<keyword evidence="2" id="KW-0812">Transmembrane</keyword>
<dbReference type="GO" id="GO:0016020">
    <property type="term" value="C:membrane"/>
    <property type="evidence" value="ECO:0007669"/>
    <property type="project" value="UniProtKB-SubCell"/>
</dbReference>
<evidence type="ECO:0000313" key="5">
    <source>
        <dbReference type="EMBL" id="GFH56420.1"/>
    </source>
</evidence>
<evidence type="ECO:0008006" key="7">
    <source>
        <dbReference type="Google" id="ProtNLM"/>
    </source>
</evidence>
<dbReference type="AlphaFoldDB" id="A0AAD3HAI3"/>
<dbReference type="InterPro" id="IPR029044">
    <property type="entry name" value="Nucleotide-diphossugar_trans"/>
</dbReference>
<proteinExistence type="predicted"/>
<evidence type="ECO:0000313" key="6">
    <source>
        <dbReference type="Proteomes" id="UP001054902"/>
    </source>
</evidence>
<evidence type="ECO:0000256" key="4">
    <source>
        <dbReference type="SAM" id="MobiDB-lite"/>
    </source>
</evidence>
<dbReference type="GO" id="GO:0005737">
    <property type="term" value="C:cytoplasm"/>
    <property type="evidence" value="ECO:0007669"/>
    <property type="project" value="TreeGrafter"/>
</dbReference>
<comment type="subcellular location">
    <subcellularLocation>
        <location evidence="1">Membrane</location>
        <topology evidence="1">Single-pass membrane protein</topology>
    </subcellularLocation>
</comment>
<protein>
    <recommendedName>
        <fullName evidence="7">Glycosyltransferase family 92 protein</fullName>
    </recommendedName>
</protein>
<reference evidence="5 6" key="1">
    <citation type="journal article" date="2021" name="Sci. Rep.">
        <title>The genome of the diatom Chaetoceros tenuissimus carries an ancient integrated fragment of an extant virus.</title>
        <authorList>
            <person name="Hongo Y."/>
            <person name="Kimura K."/>
            <person name="Takaki Y."/>
            <person name="Yoshida Y."/>
            <person name="Baba S."/>
            <person name="Kobayashi G."/>
            <person name="Nagasaki K."/>
            <person name="Hano T."/>
            <person name="Tomaru Y."/>
        </authorList>
    </citation>
    <scope>NUCLEOTIDE SEQUENCE [LARGE SCALE GENOMIC DNA]</scope>
    <source>
        <strain evidence="5 6">NIES-3715</strain>
    </source>
</reference>
<organism evidence="5 6">
    <name type="scientific">Chaetoceros tenuissimus</name>
    <dbReference type="NCBI Taxonomy" id="426638"/>
    <lineage>
        <taxon>Eukaryota</taxon>
        <taxon>Sar</taxon>
        <taxon>Stramenopiles</taxon>
        <taxon>Ochrophyta</taxon>
        <taxon>Bacillariophyta</taxon>
        <taxon>Coscinodiscophyceae</taxon>
        <taxon>Chaetocerotophycidae</taxon>
        <taxon>Chaetocerotales</taxon>
        <taxon>Chaetocerotaceae</taxon>
        <taxon>Chaetoceros</taxon>
    </lineage>
</organism>
<accession>A0AAD3HAI3</accession>
<evidence type="ECO:0000256" key="1">
    <source>
        <dbReference type="ARBA" id="ARBA00004167"/>
    </source>
</evidence>
<dbReference type="PANTHER" id="PTHR21461">
    <property type="entry name" value="GLYCOSYLTRANSFERASE FAMILY 92 PROTEIN"/>
    <property type="match status" value="1"/>
</dbReference>
<keyword evidence="3" id="KW-1133">Transmembrane helix</keyword>
<dbReference type="Proteomes" id="UP001054902">
    <property type="component" value="Unassembled WGS sequence"/>
</dbReference>
<comment type="caution">
    <text evidence="5">The sequence shown here is derived from an EMBL/GenBank/DDBJ whole genome shotgun (WGS) entry which is preliminary data.</text>
</comment>
<feature type="region of interest" description="Disordered" evidence="4">
    <location>
        <begin position="53"/>
        <end position="76"/>
    </location>
</feature>
<sequence length="368" mass="42683">MKTIHLKRLFLLSVVNIVGYLLVLNFDILETDTREEEHEINTSRILATTGSRKTNLSDDVNSTSASPEKSLLTPSSTRQRDTVAICAIQKGSLPFIDEWIDYNLAIGFDKIYIYDNSPDFELQEWYENRNKTYIDITHFPGEVKQKAAYQACISKIKWEMDEKPKHTWIAFIDVDEYIVLKKHDHIIDLLEDTTKVSNVGGLALNWYMFGFHNQIKYKPLPLTKRFQMREKGTNQHVKVIVRTDMMGNGGGMRNPHCYRYSNNSIATVDTNGKRLIEEPWFNVDGPSDVAVIHHYYTKSLEEYVSRCGRGRAGQKQNKAKDPSCRSEEEILEEWQREMKESVFDDSAWQVLKTRVSKYAKYDEIISAE</sequence>
<gene>
    <name evidence="5" type="ORF">CTEN210_12896</name>
</gene>
<dbReference type="Pfam" id="PF13704">
    <property type="entry name" value="Glyco_tranf_2_4"/>
    <property type="match status" value="1"/>
</dbReference>